<accession>A0A161V640</accession>
<gene>
    <name evidence="6" type="ORF">TY91_07070</name>
</gene>
<name>A0A161V640_SECCO</name>
<dbReference type="OrthoDB" id="9785929at2"/>
<keyword evidence="7" id="KW-1185">Reference proteome</keyword>
<protein>
    <recommendedName>
        <fullName evidence="2">DNA-3-methyladenine glycosylase II</fullName>
        <ecNumber evidence="2">3.2.2.21</ecNumber>
    </recommendedName>
</protein>
<dbReference type="InterPro" id="IPR051912">
    <property type="entry name" value="Alkylbase_DNA_Glycosylase/TA"/>
</dbReference>
<dbReference type="GO" id="GO:0043916">
    <property type="term" value="F:DNA-7-methylguanine glycosylase activity"/>
    <property type="evidence" value="ECO:0007669"/>
    <property type="project" value="TreeGrafter"/>
</dbReference>
<dbReference type="InterPro" id="IPR003265">
    <property type="entry name" value="HhH-GPD_domain"/>
</dbReference>
<dbReference type="Gene3D" id="1.10.340.30">
    <property type="entry name" value="Hypothetical protein, domain 2"/>
    <property type="match status" value="1"/>
</dbReference>
<dbReference type="EMBL" id="JYDC01000037">
    <property type="protein sequence ID" value="KZL41302.1"/>
    <property type="molecule type" value="Genomic_DNA"/>
</dbReference>
<comment type="caution">
    <text evidence="6">The sequence shown here is derived from an EMBL/GenBank/DDBJ whole genome shotgun (WGS) entry which is preliminary data.</text>
</comment>
<evidence type="ECO:0000313" key="7">
    <source>
        <dbReference type="Proteomes" id="UP000076480"/>
    </source>
</evidence>
<dbReference type="SUPFAM" id="SSF48150">
    <property type="entry name" value="DNA-glycosylase"/>
    <property type="match status" value="1"/>
</dbReference>
<feature type="domain" description="HhH-GPD" evidence="5">
    <location>
        <begin position="54"/>
        <end position="207"/>
    </location>
</feature>
<keyword evidence="4" id="KW-0234">DNA repair</keyword>
<dbReference type="GO" id="GO:0006285">
    <property type="term" value="P:base-excision repair, AP site formation"/>
    <property type="evidence" value="ECO:0007669"/>
    <property type="project" value="TreeGrafter"/>
</dbReference>
<dbReference type="PATRIC" id="fig|33960.6.peg.1971"/>
<reference evidence="6 7" key="1">
    <citation type="submission" date="2015-02" db="EMBL/GenBank/DDBJ databases">
        <title>Draft genome sequence of Lactobacillus collinoides CUPV2371 isolated from a natural cider, the first genome sequence of a strain of this species.</title>
        <authorList>
            <person name="Puertas A.I."/>
            <person name="Spano G."/>
            <person name="Capozzi V."/>
            <person name="Lamontanara A."/>
            <person name="Orru L."/>
            <person name="Duenas M.T."/>
        </authorList>
    </citation>
    <scope>NUCLEOTIDE SEQUENCE [LARGE SCALE GENOMIC DNA]</scope>
    <source>
        <strain evidence="6 7">237</strain>
    </source>
</reference>
<proteinExistence type="predicted"/>
<evidence type="ECO:0000313" key="6">
    <source>
        <dbReference type="EMBL" id="KZL41302.1"/>
    </source>
</evidence>
<dbReference type="Gene3D" id="1.10.1670.40">
    <property type="match status" value="1"/>
</dbReference>
<dbReference type="CDD" id="cd00056">
    <property type="entry name" value="ENDO3c"/>
    <property type="match status" value="1"/>
</dbReference>
<comment type="catalytic activity">
    <reaction evidence="1">
        <text>Hydrolysis of alkylated DNA, releasing 3-methyladenine, 3-methylguanine, 7-methylguanine and 7-methyladenine.</text>
        <dbReference type="EC" id="3.2.2.21"/>
    </reaction>
</comment>
<evidence type="ECO:0000256" key="3">
    <source>
        <dbReference type="ARBA" id="ARBA00022763"/>
    </source>
</evidence>
<dbReference type="GO" id="GO:0006307">
    <property type="term" value="P:DNA alkylation repair"/>
    <property type="evidence" value="ECO:0007669"/>
    <property type="project" value="TreeGrafter"/>
</dbReference>
<evidence type="ECO:0000256" key="1">
    <source>
        <dbReference type="ARBA" id="ARBA00000086"/>
    </source>
</evidence>
<dbReference type="GO" id="GO:0008725">
    <property type="term" value="F:DNA-3-methyladenine glycosylase activity"/>
    <property type="evidence" value="ECO:0007669"/>
    <property type="project" value="TreeGrafter"/>
</dbReference>
<dbReference type="PANTHER" id="PTHR43003">
    <property type="entry name" value="DNA-3-METHYLADENINE GLYCOSYLASE"/>
    <property type="match status" value="1"/>
</dbReference>
<dbReference type="InterPro" id="IPR011257">
    <property type="entry name" value="DNA_glycosylase"/>
</dbReference>
<evidence type="ECO:0000256" key="2">
    <source>
        <dbReference type="ARBA" id="ARBA00012000"/>
    </source>
</evidence>
<dbReference type="SMART" id="SM00478">
    <property type="entry name" value="ENDO3c"/>
    <property type="match status" value="1"/>
</dbReference>
<dbReference type="GO" id="GO:0032131">
    <property type="term" value="F:alkylated DNA binding"/>
    <property type="evidence" value="ECO:0007669"/>
    <property type="project" value="TreeGrafter"/>
</dbReference>
<dbReference type="Pfam" id="PF00730">
    <property type="entry name" value="HhH-GPD"/>
    <property type="match status" value="1"/>
</dbReference>
<dbReference type="GO" id="GO:0005737">
    <property type="term" value="C:cytoplasm"/>
    <property type="evidence" value="ECO:0007669"/>
    <property type="project" value="TreeGrafter"/>
</dbReference>
<dbReference type="PANTHER" id="PTHR43003:SF5">
    <property type="entry name" value="DNA-3-METHYLADENINE GLYCOSYLASE"/>
    <property type="match status" value="1"/>
</dbReference>
<organism evidence="6 7">
    <name type="scientific">Secundilactobacillus collinoides</name>
    <name type="common">Lactobacillus collinoides</name>
    <dbReference type="NCBI Taxonomy" id="33960"/>
    <lineage>
        <taxon>Bacteria</taxon>
        <taxon>Bacillati</taxon>
        <taxon>Bacillota</taxon>
        <taxon>Bacilli</taxon>
        <taxon>Lactobacillales</taxon>
        <taxon>Lactobacillaceae</taxon>
        <taxon>Secundilactobacillus</taxon>
    </lineage>
</organism>
<keyword evidence="3" id="KW-0227">DNA damage</keyword>
<dbReference type="GO" id="GO:0032993">
    <property type="term" value="C:protein-DNA complex"/>
    <property type="evidence" value="ECO:0007669"/>
    <property type="project" value="TreeGrafter"/>
</dbReference>
<evidence type="ECO:0000256" key="4">
    <source>
        <dbReference type="ARBA" id="ARBA00023204"/>
    </source>
</evidence>
<sequence>MTTMHHLDDQSPAIQHLVKVDKRLAKLIATIGPIDYHISDNSYGYLVANIVGQMLSNKVAAVILKRLQELCGGHITMLAIKNLSDDAIHGVGLSKSKVGYIRSLTTAVETGQVDFASYPAMSDEAVLKDLTTIRGIGNWSAKMYLFSVLDRPDVLPVEDKAFLQGYGWLYKTTDFSAAAVRKKAEKLRPYRTIAAKYLYRAVDLGLTKTPFHLFKD</sequence>
<evidence type="ECO:0000259" key="5">
    <source>
        <dbReference type="SMART" id="SM00478"/>
    </source>
</evidence>
<dbReference type="Proteomes" id="UP000076480">
    <property type="component" value="Unassembled WGS sequence"/>
</dbReference>
<dbReference type="AlphaFoldDB" id="A0A161V640"/>
<dbReference type="EC" id="3.2.2.21" evidence="2"/>